<protein>
    <submittedName>
        <fullName evidence="8">DBH-like monooxygenase protein 1</fullName>
    </submittedName>
</protein>
<dbReference type="SMART" id="SM00664">
    <property type="entry name" value="DoH"/>
    <property type="match status" value="1"/>
</dbReference>
<sequence>MKSSDVVIGWVKDGQVYFADRHADGHFLPAKDSSQDWTMLMGQETGQYTVFKMVRQLDTCDNQDVAIKPGTTRVIWAYGYTDPLSEDAVSYHRMTRGTKSILLLDPPTSEQHGDALPSDVKVLEFTNRNLSVPADDTTYHCTMWRLPDLGGKTHMIRYEPIIQPGHQGLIHHMVLYYCANPTTEDDFPTDSFRCYKNPPQHLYSCYNVLVAWAIGGRVFNFPNHVGYPIGGPGDPGFFMLETHYDNPRMRSAFIFVHKPLTSLCSLPRIIYKLPDQYTGYDVFEITNNLDWTDPKVHQDFQQTIADSEYAQTCGGIGKMFQV</sequence>
<dbReference type="Pfam" id="PF01082">
    <property type="entry name" value="Cu2_monooxygen"/>
    <property type="match status" value="1"/>
</dbReference>
<dbReference type="PRINTS" id="PR00767">
    <property type="entry name" value="DBMONOXGNASE"/>
</dbReference>
<comment type="caution">
    <text evidence="8">The sequence shown here is derived from an EMBL/GenBank/DDBJ whole genome shotgun (WGS) entry which is preliminary data.</text>
</comment>
<comment type="cofactor">
    <cofactor evidence="1">
        <name>Cu(2+)</name>
        <dbReference type="ChEBI" id="CHEBI:29036"/>
    </cofactor>
</comment>
<dbReference type="InterPro" id="IPR008977">
    <property type="entry name" value="PHM/PNGase_F_dom_sf"/>
</dbReference>
<keyword evidence="3" id="KW-0479">Metal-binding</keyword>
<dbReference type="SUPFAM" id="SSF49742">
    <property type="entry name" value="PHM/PNGase F"/>
    <property type="match status" value="1"/>
</dbReference>
<dbReference type="PANTHER" id="PTHR10157">
    <property type="entry name" value="DOPAMINE BETA HYDROXYLASE RELATED"/>
    <property type="match status" value="1"/>
</dbReference>
<evidence type="ECO:0000313" key="8">
    <source>
        <dbReference type="EMBL" id="GFR62569.1"/>
    </source>
</evidence>
<dbReference type="InterPro" id="IPR000945">
    <property type="entry name" value="DBH-like"/>
</dbReference>
<dbReference type="GO" id="GO:0005615">
    <property type="term" value="C:extracellular space"/>
    <property type="evidence" value="ECO:0007669"/>
    <property type="project" value="TreeGrafter"/>
</dbReference>
<keyword evidence="9" id="KW-1185">Reference proteome</keyword>
<dbReference type="CDD" id="cd09631">
    <property type="entry name" value="DOMON_DOH"/>
    <property type="match status" value="1"/>
</dbReference>
<dbReference type="InterPro" id="IPR045266">
    <property type="entry name" value="DOH_DOMON"/>
</dbReference>
<dbReference type="PROSITE" id="PS50836">
    <property type="entry name" value="DOMON"/>
    <property type="match status" value="1"/>
</dbReference>
<feature type="domain" description="DOMON" evidence="7">
    <location>
        <begin position="1"/>
        <end position="79"/>
    </location>
</feature>
<dbReference type="InterPro" id="IPR036939">
    <property type="entry name" value="Cu2_ascorb_mOase_N_sf"/>
</dbReference>
<dbReference type="FunFam" id="2.60.120.310:FF:000004">
    <property type="entry name" value="DBH-like monooxygenase protein 1"/>
    <property type="match status" value="1"/>
</dbReference>
<keyword evidence="4" id="KW-0560">Oxidoreductase</keyword>
<dbReference type="GO" id="GO:0030667">
    <property type="term" value="C:secretory granule membrane"/>
    <property type="evidence" value="ECO:0007669"/>
    <property type="project" value="TreeGrafter"/>
</dbReference>
<dbReference type="InterPro" id="IPR005018">
    <property type="entry name" value="DOMON_domain"/>
</dbReference>
<accession>A0AAV4ENX2</accession>
<keyword evidence="5" id="KW-0186">Copper</keyword>
<dbReference type="AlphaFoldDB" id="A0AAV4ENX2"/>
<evidence type="ECO:0000313" key="9">
    <source>
        <dbReference type="Proteomes" id="UP000762676"/>
    </source>
</evidence>
<evidence type="ECO:0000256" key="1">
    <source>
        <dbReference type="ARBA" id="ARBA00001973"/>
    </source>
</evidence>
<evidence type="ECO:0000256" key="4">
    <source>
        <dbReference type="ARBA" id="ARBA00023002"/>
    </source>
</evidence>
<dbReference type="GO" id="GO:0042421">
    <property type="term" value="P:norepinephrine biosynthetic process"/>
    <property type="evidence" value="ECO:0007669"/>
    <property type="project" value="TreeGrafter"/>
</dbReference>
<dbReference type="EMBL" id="BMAT01010888">
    <property type="protein sequence ID" value="GFR62569.1"/>
    <property type="molecule type" value="Genomic_DNA"/>
</dbReference>
<dbReference type="GO" id="GO:0042420">
    <property type="term" value="P:dopamine catabolic process"/>
    <property type="evidence" value="ECO:0007669"/>
    <property type="project" value="TreeGrafter"/>
</dbReference>
<dbReference type="Gene3D" id="2.60.40.1210">
    <property type="entry name" value="Cellobiose dehydrogenase, cytochrome domain"/>
    <property type="match status" value="1"/>
</dbReference>
<dbReference type="Gene3D" id="2.60.120.310">
    <property type="entry name" value="Copper type II, ascorbate-dependent monooxygenase, N-terminal domain"/>
    <property type="match status" value="1"/>
</dbReference>
<reference evidence="8 9" key="1">
    <citation type="journal article" date="2021" name="Elife">
        <title>Chloroplast acquisition without the gene transfer in kleptoplastic sea slugs, Plakobranchus ocellatus.</title>
        <authorList>
            <person name="Maeda T."/>
            <person name="Takahashi S."/>
            <person name="Yoshida T."/>
            <person name="Shimamura S."/>
            <person name="Takaki Y."/>
            <person name="Nagai Y."/>
            <person name="Toyoda A."/>
            <person name="Suzuki Y."/>
            <person name="Arimoto A."/>
            <person name="Ishii H."/>
            <person name="Satoh N."/>
            <person name="Nishiyama T."/>
            <person name="Hasebe M."/>
            <person name="Maruyama T."/>
            <person name="Minagawa J."/>
            <person name="Obokata J."/>
            <person name="Shigenobu S."/>
        </authorList>
    </citation>
    <scope>NUCLEOTIDE SEQUENCE [LARGE SCALE GENOMIC DNA]</scope>
</reference>
<dbReference type="SUPFAM" id="SSF49344">
    <property type="entry name" value="CBD9-like"/>
    <property type="match status" value="1"/>
</dbReference>
<dbReference type="GO" id="GO:0005507">
    <property type="term" value="F:copper ion binding"/>
    <property type="evidence" value="ECO:0007669"/>
    <property type="project" value="InterPro"/>
</dbReference>
<proteinExistence type="inferred from homology"/>
<evidence type="ECO:0000256" key="5">
    <source>
        <dbReference type="ARBA" id="ARBA00023008"/>
    </source>
</evidence>
<dbReference type="GO" id="GO:0006589">
    <property type="term" value="P:octopamine biosynthetic process"/>
    <property type="evidence" value="ECO:0007669"/>
    <property type="project" value="TreeGrafter"/>
</dbReference>
<evidence type="ECO:0000256" key="2">
    <source>
        <dbReference type="ARBA" id="ARBA00010676"/>
    </source>
</evidence>
<evidence type="ECO:0000256" key="6">
    <source>
        <dbReference type="ARBA" id="ARBA00023033"/>
    </source>
</evidence>
<evidence type="ECO:0000256" key="3">
    <source>
        <dbReference type="ARBA" id="ARBA00022723"/>
    </source>
</evidence>
<evidence type="ECO:0000259" key="7">
    <source>
        <dbReference type="PROSITE" id="PS50836"/>
    </source>
</evidence>
<dbReference type="InterPro" id="IPR028460">
    <property type="entry name" value="Tbh/DBH"/>
</dbReference>
<comment type="similarity">
    <text evidence="2">Belongs to the copper type II ascorbate-dependent monooxygenase family.</text>
</comment>
<dbReference type="GO" id="GO:0004500">
    <property type="term" value="F:dopamine beta-monooxygenase activity"/>
    <property type="evidence" value="ECO:0007669"/>
    <property type="project" value="InterPro"/>
</dbReference>
<gene>
    <name evidence="8" type="ORF">ElyMa_005459700</name>
</gene>
<dbReference type="PANTHER" id="PTHR10157:SF23">
    <property type="entry name" value="MOXD1 HOMOLOG 1"/>
    <property type="match status" value="1"/>
</dbReference>
<dbReference type="InterPro" id="IPR000323">
    <property type="entry name" value="Cu2_ascorb_mOase_N"/>
</dbReference>
<dbReference type="Pfam" id="PF03351">
    <property type="entry name" value="DOMON"/>
    <property type="match status" value="1"/>
</dbReference>
<dbReference type="Proteomes" id="UP000762676">
    <property type="component" value="Unassembled WGS sequence"/>
</dbReference>
<name>A0AAV4ENX2_9GAST</name>
<organism evidence="8 9">
    <name type="scientific">Elysia marginata</name>
    <dbReference type="NCBI Taxonomy" id="1093978"/>
    <lineage>
        <taxon>Eukaryota</taxon>
        <taxon>Metazoa</taxon>
        <taxon>Spiralia</taxon>
        <taxon>Lophotrochozoa</taxon>
        <taxon>Mollusca</taxon>
        <taxon>Gastropoda</taxon>
        <taxon>Heterobranchia</taxon>
        <taxon>Euthyneura</taxon>
        <taxon>Panpulmonata</taxon>
        <taxon>Sacoglossa</taxon>
        <taxon>Placobranchoidea</taxon>
        <taxon>Plakobranchidae</taxon>
        <taxon>Elysia</taxon>
    </lineage>
</organism>
<keyword evidence="6 8" id="KW-0503">Monooxygenase</keyword>